<dbReference type="EMBL" id="CP003349">
    <property type="protein sequence ID" value="AFD06528.1"/>
    <property type="molecule type" value="Genomic_DNA"/>
</dbReference>
<evidence type="ECO:0008006" key="4">
    <source>
        <dbReference type="Google" id="ProtNLM"/>
    </source>
</evidence>
<reference evidence="2" key="1">
    <citation type="submission" date="2012-02" db="EMBL/GenBank/DDBJ databases">
        <title>The complete genome of Solitalea canadensis DSM 3403.</title>
        <authorList>
            <consortium name="US DOE Joint Genome Institute (JGI-PGF)"/>
            <person name="Lucas S."/>
            <person name="Copeland A."/>
            <person name="Lapidus A."/>
            <person name="Glavina del Rio T."/>
            <person name="Dalin E."/>
            <person name="Tice H."/>
            <person name="Bruce D."/>
            <person name="Goodwin L."/>
            <person name="Pitluck S."/>
            <person name="Peters L."/>
            <person name="Ovchinnikova G."/>
            <person name="Lu M."/>
            <person name="Kyrpides N."/>
            <person name="Mavromatis K."/>
            <person name="Ivanova N."/>
            <person name="Brettin T."/>
            <person name="Detter J.C."/>
            <person name="Han C."/>
            <person name="Larimer F."/>
            <person name="Land M."/>
            <person name="Hauser L."/>
            <person name="Markowitz V."/>
            <person name="Cheng J.-F."/>
            <person name="Hugenholtz P."/>
            <person name="Woyke T."/>
            <person name="Wu D."/>
            <person name="Spring S."/>
            <person name="Schroeder M."/>
            <person name="Kopitz M."/>
            <person name="Brambilla E."/>
            <person name="Klenk H.-P."/>
            <person name="Eisen J.A."/>
        </authorList>
    </citation>
    <scope>NUCLEOTIDE SEQUENCE</scope>
    <source>
        <strain evidence="2">DSM 3403</strain>
    </source>
</reference>
<organism evidence="2 3">
    <name type="scientific">Solitalea canadensis (strain ATCC 29591 / DSM 3403 / JCM 21819 / LMG 8368 / NBRC 15130 / NCIMB 12057 / USAM 9D)</name>
    <name type="common">Flexibacter canadensis</name>
    <dbReference type="NCBI Taxonomy" id="929556"/>
    <lineage>
        <taxon>Bacteria</taxon>
        <taxon>Pseudomonadati</taxon>
        <taxon>Bacteroidota</taxon>
        <taxon>Sphingobacteriia</taxon>
        <taxon>Sphingobacteriales</taxon>
        <taxon>Sphingobacteriaceae</taxon>
        <taxon>Solitalea</taxon>
    </lineage>
</organism>
<protein>
    <recommendedName>
        <fullName evidence="4">Outer membrane lipoprotein-sorting protein</fullName>
    </recommendedName>
</protein>
<dbReference type="RefSeq" id="WP_014679755.1">
    <property type="nucleotide sequence ID" value="NC_017770.1"/>
</dbReference>
<feature type="chain" id="PRO_5003613447" description="Outer membrane lipoprotein-sorting protein" evidence="1">
    <location>
        <begin position="21"/>
        <end position="303"/>
    </location>
</feature>
<dbReference type="OrthoDB" id="788168at2"/>
<keyword evidence="1" id="KW-0732">Signal</keyword>
<dbReference type="HOGENOM" id="CLU_063208_0_0_10"/>
<accession>H8KVM5</accession>
<evidence type="ECO:0000313" key="3">
    <source>
        <dbReference type="Proteomes" id="UP000007590"/>
    </source>
</evidence>
<dbReference type="Proteomes" id="UP000007590">
    <property type="component" value="Chromosome"/>
</dbReference>
<feature type="signal peptide" evidence="1">
    <location>
        <begin position="1"/>
        <end position="20"/>
    </location>
</feature>
<proteinExistence type="predicted"/>
<gene>
    <name evidence="2" type="ordered locus">Solca_1444</name>
</gene>
<dbReference type="AlphaFoldDB" id="H8KVM5"/>
<keyword evidence="3" id="KW-1185">Reference proteome</keyword>
<dbReference type="STRING" id="929556.Solca_1444"/>
<dbReference type="eggNOG" id="ENOG502ZBYD">
    <property type="taxonomic scope" value="Bacteria"/>
</dbReference>
<sequence length="303" mass="34821">MKKAQIILLGLVLAFSTAVAQNKTEVQLKQYEATLKKIDAQVINGESDVERRNSTYTFIKTLVQALKLPGSYNYPFDSLKTISIVKDPLNKFRIFSWAFAEEDGTSRFYGAIQMNNPQKLELFPLKDYSPAIKNIRDTITTNEYWVGAQYYEIIPPVKPTDPYLLLGWKANDPKTSMRIIEPITFENDKVKMGAPVFKLEKGKIANRMVFEYGRSLSMMLKYLPSKKWIVFDHLIPSQPAKEGFYEFYGPDLSYDGLKYENGSWVFMSNLNLTNDPSISDELFNDPKKLALPQNQPAKKDKKY</sequence>
<name>H8KVM5_SOLCM</name>
<evidence type="ECO:0000256" key="1">
    <source>
        <dbReference type="SAM" id="SignalP"/>
    </source>
</evidence>
<evidence type="ECO:0000313" key="2">
    <source>
        <dbReference type="EMBL" id="AFD06528.1"/>
    </source>
</evidence>
<dbReference type="KEGG" id="scn:Solca_1444"/>